<evidence type="ECO:0008006" key="3">
    <source>
        <dbReference type="Google" id="ProtNLM"/>
    </source>
</evidence>
<comment type="caution">
    <text evidence="1">The sequence shown here is derived from an EMBL/GenBank/DDBJ whole genome shotgun (WGS) entry which is preliminary data.</text>
</comment>
<protein>
    <recommendedName>
        <fullName evidence="3">Alpha/beta hydrolase</fullName>
    </recommendedName>
</protein>
<dbReference type="RefSeq" id="WP_109868720.1">
    <property type="nucleotide sequence ID" value="NZ_QGNA01000001.1"/>
</dbReference>
<dbReference type="InterPro" id="IPR029058">
    <property type="entry name" value="AB_hydrolase_fold"/>
</dbReference>
<sequence length="438" mass="47132">MLLGGDRPARAFGAFPAACPPGMPADIACWRGEDDNGAHLLLARPANWNGRLMVHIHGGPRMARPGPHTSDEDLLRDVEMLQHGWAFAATSRRAGGFGVLRAAEDTENARRAAVAVFGQPRLTILRGQSWGGNVGARAVEAMNAPGPDGRRPYDGALLTAAVLTGPTRAYDMRVDLRAAFQAVCGTLPARGEPAYAVTLGQARGHRLTREQVIARYLACTGADKAPEQRSPAQRRALSDLAAASRIPEAAIPIHLWWATQVFADIAWNITGGRSAFGNDGVQYRGTSDDAAFNARVPRISPDPEARALLAADGDPTGRITVPVLTLHGIGDLTVFVEHQAAYRETVARAGMAERLVQVFVDEDNHTRLSPVLYPAALDALVAWIERGEKPTPAALQMRCLGLQWVYPGDCRIVPDYVPQPWEARVNPRGGSGTITARR</sequence>
<organism evidence="1 2">
    <name type="scientific">Falsiroseomonas bella</name>
    <dbReference type="NCBI Taxonomy" id="2184016"/>
    <lineage>
        <taxon>Bacteria</taxon>
        <taxon>Pseudomonadati</taxon>
        <taxon>Pseudomonadota</taxon>
        <taxon>Alphaproteobacteria</taxon>
        <taxon>Acetobacterales</taxon>
        <taxon>Roseomonadaceae</taxon>
        <taxon>Falsiroseomonas</taxon>
    </lineage>
</organism>
<dbReference type="SUPFAM" id="SSF53474">
    <property type="entry name" value="alpha/beta-Hydrolases"/>
    <property type="match status" value="1"/>
</dbReference>
<accession>A0A317FJG9</accession>
<evidence type="ECO:0000313" key="2">
    <source>
        <dbReference type="Proteomes" id="UP000245765"/>
    </source>
</evidence>
<dbReference type="Gene3D" id="3.40.50.1820">
    <property type="entry name" value="alpha/beta hydrolase"/>
    <property type="match status" value="1"/>
</dbReference>
<dbReference type="OrthoDB" id="7197847at2"/>
<gene>
    <name evidence="1" type="ORF">DFH01_02005</name>
</gene>
<keyword evidence="2" id="KW-1185">Reference proteome</keyword>
<name>A0A317FJG9_9PROT</name>
<dbReference type="EMBL" id="QGNA01000001">
    <property type="protein sequence ID" value="PWS38099.1"/>
    <property type="molecule type" value="Genomic_DNA"/>
</dbReference>
<dbReference type="Proteomes" id="UP000245765">
    <property type="component" value="Unassembled WGS sequence"/>
</dbReference>
<dbReference type="AlphaFoldDB" id="A0A317FJG9"/>
<proteinExistence type="predicted"/>
<evidence type="ECO:0000313" key="1">
    <source>
        <dbReference type="EMBL" id="PWS38099.1"/>
    </source>
</evidence>
<reference evidence="2" key="1">
    <citation type="submission" date="2018-05" db="EMBL/GenBank/DDBJ databases">
        <authorList>
            <person name="Du Z."/>
            <person name="Wang X."/>
        </authorList>
    </citation>
    <scope>NUCLEOTIDE SEQUENCE [LARGE SCALE GENOMIC DNA]</scope>
    <source>
        <strain evidence="2">CQN31</strain>
    </source>
</reference>